<evidence type="ECO:0000256" key="1">
    <source>
        <dbReference type="SAM" id="MobiDB-lite"/>
    </source>
</evidence>
<feature type="region of interest" description="Disordered" evidence="1">
    <location>
        <begin position="701"/>
        <end position="734"/>
    </location>
</feature>
<proteinExistence type="predicted"/>
<feature type="compositionally biased region" description="Polar residues" evidence="1">
    <location>
        <begin position="720"/>
        <end position="734"/>
    </location>
</feature>
<dbReference type="AlphaFoldDB" id="A0A0U1WYN2"/>
<reference evidence="4" key="1">
    <citation type="submission" date="2013-12" db="EMBL/GenBank/DDBJ databases">
        <title>Transition of Euchromatin to Heterochromatin in the Oryza Genomes.</title>
        <authorList>
            <person name="Song C."/>
            <person name="Liu T."/>
            <person name="Li B."/>
            <person name="Shi J."/>
            <person name="Lu F."/>
        </authorList>
    </citation>
    <scope>NUCLEOTIDE SEQUENCE</scope>
</reference>
<dbReference type="PANTHER" id="PTHR31325">
    <property type="entry name" value="OS01G0798800 PROTEIN-RELATED"/>
    <property type="match status" value="1"/>
</dbReference>
<name>A0A0U1WYN2_ORYBR</name>
<accession>A0A0U1WYN2</accession>
<evidence type="ECO:0000256" key="2">
    <source>
        <dbReference type="SAM" id="Phobius"/>
    </source>
</evidence>
<keyword evidence="2" id="KW-1133">Transmembrane helix</keyword>
<organism evidence="4">
    <name type="scientific">Oryza brachyantha</name>
    <name type="common">malo sina</name>
    <dbReference type="NCBI Taxonomy" id="4533"/>
    <lineage>
        <taxon>Eukaryota</taxon>
        <taxon>Viridiplantae</taxon>
        <taxon>Streptophyta</taxon>
        <taxon>Embryophyta</taxon>
        <taxon>Tracheophyta</taxon>
        <taxon>Spermatophyta</taxon>
        <taxon>Magnoliopsida</taxon>
        <taxon>Liliopsida</taxon>
        <taxon>Poales</taxon>
        <taxon>Poaceae</taxon>
        <taxon>BOP clade</taxon>
        <taxon>Oryzoideae</taxon>
        <taxon>Oryzeae</taxon>
        <taxon>Oryzinae</taxon>
        <taxon>Oryza</taxon>
    </lineage>
</organism>
<dbReference type="Pfam" id="PF04578">
    <property type="entry name" value="DUF594"/>
    <property type="match status" value="1"/>
</dbReference>
<evidence type="ECO:0000313" key="4">
    <source>
        <dbReference type="EMBL" id="AHW98495.1"/>
    </source>
</evidence>
<keyword evidence="2" id="KW-0812">Transmembrane</keyword>
<keyword evidence="2" id="KW-0472">Membrane</keyword>
<dbReference type="Pfam" id="PF13968">
    <property type="entry name" value="DUF4220"/>
    <property type="match status" value="1"/>
</dbReference>
<evidence type="ECO:0000259" key="3">
    <source>
        <dbReference type="Pfam" id="PF13968"/>
    </source>
</evidence>
<dbReference type="InterPro" id="IPR007658">
    <property type="entry name" value="DUF594"/>
</dbReference>
<feature type="transmembrane region" description="Helical" evidence="2">
    <location>
        <begin position="289"/>
        <end position="311"/>
    </location>
</feature>
<feature type="domain" description="DUF4220" evidence="3">
    <location>
        <begin position="63"/>
        <end position="410"/>
    </location>
</feature>
<gene>
    <name evidence="4" type="primary">B16-2</name>
</gene>
<feature type="compositionally biased region" description="Acidic residues" evidence="1">
    <location>
        <begin position="707"/>
        <end position="719"/>
    </location>
</feature>
<sequence length="734" mass="82191">MARGRGKHGGGSAKSIMDMASEILDEWALRIVVLVSFVLQVVLFLFAGVRRRRSCDVRRTFVWISYQLAEHIAKYGLGLFKLSCPDPERQQVVALWAPLLLLHLSGPDTIAAYALEDNNLGRRRLGEGFLPQVVAVAYILSASFPEGCCSCTGNYLHPTAWLLFAVAFVKNLERLWALDCGTLGSIRDTVRKQKRDKNGSSQPGVVCKRQCQDPDDLLLYAHSQFPLCRAALVDSSWVDMDMDTSQSDAAGETIFSDEWGWKEKFTVFQMELSLLYDIIYTKARVIHTWYGYCIRLVSPVATFVALLLFHLSDSSGCTGGAPRADVGITCFLLVGANVFDAVPLVTAAGSSWAYAVLVSRRPRCQWLYHRAVCSGKWHRLRRWLVRLRRLLNVDGRRNWSGAIGQHNLLQLSKKNHSSTCTCTCTTVHIPEHVMELVFKNMVAIILRLPDSDDADCGTEHSSSNSCCMQIVDPGDICGQPTQEISSCCTVSPDLPVDSQRSTIKADRGQLALLNHGLTQYLERYIRDEIQEQILIWHIATDIYLAKNAERDDASSQLVEAVKLVSNYIMFLLVERPSMVPGLALLRQYEATRDELLQKNTDGHKDADNHGRCLVTMKNMSSNNVSSGDRDRSALPLASRLASKLLKKPVKVKFLFDMWMEMLLFVSHRCSSEAHAKQLSKGGELTTIVWLMAKQAGKFYTDKRISGEDQDDGSDEEQNDPSETFFSNLENLEVS</sequence>
<dbReference type="InterPro" id="IPR025315">
    <property type="entry name" value="DUF4220"/>
</dbReference>
<dbReference type="EMBL" id="KF957854">
    <property type="protein sequence ID" value="AHW98495.1"/>
    <property type="molecule type" value="Genomic_DNA"/>
</dbReference>
<protein>
    <recommendedName>
        <fullName evidence="3">DUF4220 domain-containing protein</fullName>
    </recommendedName>
</protein>
<feature type="transmembrane region" description="Helical" evidence="2">
    <location>
        <begin position="27"/>
        <end position="49"/>
    </location>
</feature>